<evidence type="ECO:0000313" key="3">
    <source>
        <dbReference type="Proteomes" id="UP000005408"/>
    </source>
</evidence>
<dbReference type="InterPro" id="IPR002108">
    <property type="entry name" value="ADF-H"/>
</dbReference>
<evidence type="ECO:0000259" key="1">
    <source>
        <dbReference type="PROSITE" id="PS51263"/>
    </source>
</evidence>
<dbReference type="EnsemblMetazoa" id="G10974.2">
    <property type="protein sequence ID" value="G10974.2:cds"/>
    <property type="gene ID" value="G10974"/>
</dbReference>
<dbReference type="OrthoDB" id="10401454at2759"/>
<dbReference type="PROSITE" id="PS51263">
    <property type="entry name" value="ADF_H"/>
    <property type="match status" value="1"/>
</dbReference>
<accession>A0A8W8HTI3</accession>
<dbReference type="GO" id="GO:0003779">
    <property type="term" value="F:actin binding"/>
    <property type="evidence" value="ECO:0007669"/>
    <property type="project" value="InterPro"/>
</dbReference>
<protein>
    <recommendedName>
        <fullName evidence="1">ADF-H domain-containing protein</fullName>
    </recommendedName>
</protein>
<proteinExistence type="predicted"/>
<dbReference type="InterPro" id="IPR029006">
    <property type="entry name" value="ADF-H/Gelsolin-like_dom_sf"/>
</dbReference>
<dbReference type="Pfam" id="PF00241">
    <property type="entry name" value="Cofilin_ADF"/>
    <property type="match status" value="1"/>
</dbReference>
<evidence type="ECO:0000313" key="2">
    <source>
        <dbReference type="EnsemblMetazoa" id="G10974.2:cds"/>
    </source>
</evidence>
<dbReference type="Gene3D" id="3.40.20.10">
    <property type="entry name" value="Severin"/>
    <property type="match status" value="1"/>
</dbReference>
<dbReference type="Proteomes" id="UP000005408">
    <property type="component" value="Unassembled WGS sequence"/>
</dbReference>
<sequence length="140" mass="16438">MAGQYFDISDEVLQMHKEIKENGKYNYMICKINRERLVIEHIEQLYDLEGNQPYQDFLRTLSAKQEFRYGFVSYNLNKDNNLLRKTVGVMWLPTFQMKKKFEQAASTLKDVLSADLFLEAITELSLSSICIESGFRKFGE</sequence>
<dbReference type="SUPFAM" id="SSF55753">
    <property type="entry name" value="Actin depolymerizing proteins"/>
    <property type="match status" value="1"/>
</dbReference>
<reference evidence="2" key="1">
    <citation type="submission" date="2022-08" db="UniProtKB">
        <authorList>
            <consortium name="EnsemblMetazoa"/>
        </authorList>
    </citation>
    <scope>IDENTIFICATION</scope>
    <source>
        <strain evidence="2">05x7-T-G4-1.051#20</strain>
    </source>
</reference>
<dbReference type="AlphaFoldDB" id="A0A8W8HTI3"/>
<keyword evidence="3" id="KW-1185">Reference proteome</keyword>
<organism evidence="2 3">
    <name type="scientific">Magallana gigas</name>
    <name type="common">Pacific oyster</name>
    <name type="synonym">Crassostrea gigas</name>
    <dbReference type="NCBI Taxonomy" id="29159"/>
    <lineage>
        <taxon>Eukaryota</taxon>
        <taxon>Metazoa</taxon>
        <taxon>Spiralia</taxon>
        <taxon>Lophotrochozoa</taxon>
        <taxon>Mollusca</taxon>
        <taxon>Bivalvia</taxon>
        <taxon>Autobranchia</taxon>
        <taxon>Pteriomorphia</taxon>
        <taxon>Ostreida</taxon>
        <taxon>Ostreoidea</taxon>
        <taxon>Ostreidae</taxon>
        <taxon>Magallana</taxon>
    </lineage>
</organism>
<feature type="domain" description="ADF-H" evidence="1">
    <location>
        <begin position="3"/>
        <end position="140"/>
    </location>
</feature>
<name>A0A8W8HTI3_MAGGI</name>